<reference evidence="2 3" key="1">
    <citation type="submission" date="2020-07" db="EMBL/GenBank/DDBJ databases">
        <title>Alkalicella. sp. LB2 genome.</title>
        <authorList>
            <person name="Postec A."/>
            <person name="Quemeneur M."/>
        </authorList>
    </citation>
    <scope>NUCLEOTIDE SEQUENCE [LARGE SCALE GENOMIC DNA]</scope>
    <source>
        <strain evidence="2 3">LB2</strain>
    </source>
</reference>
<feature type="transmembrane region" description="Helical" evidence="1">
    <location>
        <begin position="157"/>
        <end position="174"/>
    </location>
</feature>
<evidence type="ECO:0000313" key="3">
    <source>
        <dbReference type="Proteomes" id="UP000516160"/>
    </source>
</evidence>
<dbReference type="AlphaFoldDB" id="A0A7G9WD76"/>
<sequence length="237" mass="27120">MYYFKDYLAYVLWGAIFDNRAVVAGFTFNTMISYYIIGSFIAQLDQSSGTGGQISREIRGGQFSKYMVRPMGVFGYFVSQTVGVSVFLLSFNLIAAVLWVFVFRVKFVISYNPFTLLSTLVICGLGLLFMMQLNFYIGILAFKFLDTGMFMMIKDNIMQFVTGSLIPLGLLPTLVQDIMRYFPFYYIIYLPSMLLMGENEGEITVGLVTLIIWNLAFWLLNKLTYKRLRTKYDGVGI</sequence>
<feature type="transmembrane region" description="Helical" evidence="1">
    <location>
        <begin position="203"/>
        <end position="221"/>
    </location>
</feature>
<protein>
    <submittedName>
        <fullName evidence="2">ABC-2 family transporter protein</fullName>
    </submittedName>
</protein>
<evidence type="ECO:0000256" key="1">
    <source>
        <dbReference type="SAM" id="Phobius"/>
    </source>
</evidence>
<dbReference type="InterPro" id="IPR010390">
    <property type="entry name" value="ABC-2_transporter-like"/>
</dbReference>
<feature type="transmembrane region" description="Helical" evidence="1">
    <location>
        <begin position="73"/>
        <end position="102"/>
    </location>
</feature>
<feature type="transmembrane region" description="Helical" evidence="1">
    <location>
        <begin position="21"/>
        <end position="42"/>
    </location>
</feature>
<feature type="transmembrane region" description="Helical" evidence="1">
    <location>
        <begin position="181"/>
        <end position="197"/>
    </location>
</feature>
<organism evidence="2 3">
    <name type="scientific">Alkalicella caledoniensis</name>
    <dbReference type="NCBI Taxonomy" id="2731377"/>
    <lineage>
        <taxon>Bacteria</taxon>
        <taxon>Bacillati</taxon>
        <taxon>Bacillota</taxon>
        <taxon>Clostridia</taxon>
        <taxon>Eubacteriales</taxon>
        <taxon>Proteinivoracaceae</taxon>
        <taxon>Alkalicella</taxon>
    </lineage>
</organism>
<name>A0A7G9WD76_ALKCA</name>
<dbReference type="KEGG" id="acae:HYG86_07670"/>
<dbReference type="PANTHER" id="PTHR36832:SF1">
    <property type="entry name" value="SLR1174 PROTEIN"/>
    <property type="match status" value="1"/>
</dbReference>
<dbReference type="EMBL" id="CP058559">
    <property type="protein sequence ID" value="QNO16638.1"/>
    <property type="molecule type" value="Genomic_DNA"/>
</dbReference>
<keyword evidence="1" id="KW-0472">Membrane</keyword>
<feature type="transmembrane region" description="Helical" evidence="1">
    <location>
        <begin position="114"/>
        <end position="137"/>
    </location>
</feature>
<keyword evidence="1" id="KW-0812">Transmembrane</keyword>
<dbReference type="PANTHER" id="PTHR36832">
    <property type="entry name" value="SLR1174 PROTEIN-RELATED"/>
    <property type="match status" value="1"/>
</dbReference>
<proteinExistence type="predicted"/>
<gene>
    <name evidence="2" type="ORF">HYG86_07670</name>
</gene>
<dbReference type="Proteomes" id="UP000516160">
    <property type="component" value="Chromosome"/>
</dbReference>
<keyword evidence="1" id="KW-1133">Transmembrane helix</keyword>
<dbReference type="Pfam" id="PF06182">
    <property type="entry name" value="ABC2_membrane_6"/>
    <property type="match status" value="1"/>
</dbReference>
<keyword evidence="3" id="KW-1185">Reference proteome</keyword>
<accession>A0A7G9WD76</accession>
<evidence type="ECO:0000313" key="2">
    <source>
        <dbReference type="EMBL" id="QNO16638.1"/>
    </source>
</evidence>